<sequence>GGADRGWSLRTDHVSTRRHIIVSSIRHAKSSSQPRAWSDLGVSFERLRRTSSSYSRDDLNGDTASSASGITSSAAATTQWKRQQYEKIERRFRPDETKPLQIDNYEDVQPAWREMESRVTKRRSLTLEERQGVSGRRNVRKSDEDLWLQAGVYNSSKEEASNSDSNDDQEEGEGDENR</sequence>
<comment type="caution">
    <text evidence="2">The sequence shown here is derived from an EMBL/GenBank/DDBJ whole genome shotgun (WGS) entry which is preliminary data.</text>
</comment>
<organism evidence="2 3">
    <name type="scientific">Thalassiosira oceanica</name>
    <name type="common">Marine diatom</name>
    <dbReference type="NCBI Taxonomy" id="159749"/>
    <lineage>
        <taxon>Eukaryota</taxon>
        <taxon>Sar</taxon>
        <taxon>Stramenopiles</taxon>
        <taxon>Ochrophyta</taxon>
        <taxon>Bacillariophyta</taxon>
        <taxon>Coscinodiscophyceae</taxon>
        <taxon>Thalassiosirophycidae</taxon>
        <taxon>Thalassiosirales</taxon>
        <taxon>Thalassiosiraceae</taxon>
        <taxon>Thalassiosira</taxon>
    </lineage>
</organism>
<proteinExistence type="predicted"/>
<feature type="region of interest" description="Disordered" evidence="1">
    <location>
        <begin position="51"/>
        <end position="79"/>
    </location>
</feature>
<dbReference type="AlphaFoldDB" id="K0RA15"/>
<evidence type="ECO:0000313" key="2">
    <source>
        <dbReference type="EMBL" id="EJK45801.1"/>
    </source>
</evidence>
<dbReference type="OrthoDB" id="47514at2759"/>
<feature type="compositionally biased region" description="Low complexity" evidence="1">
    <location>
        <begin position="63"/>
        <end position="78"/>
    </location>
</feature>
<dbReference type="Proteomes" id="UP000266841">
    <property type="component" value="Unassembled WGS sequence"/>
</dbReference>
<feature type="compositionally biased region" description="Acidic residues" evidence="1">
    <location>
        <begin position="165"/>
        <end position="178"/>
    </location>
</feature>
<evidence type="ECO:0000256" key="1">
    <source>
        <dbReference type="SAM" id="MobiDB-lite"/>
    </source>
</evidence>
<protein>
    <submittedName>
        <fullName evidence="2">Uncharacterized protein</fullName>
    </submittedName>
</protein>
<dbReference type="eggNOG" id="ENOG502TAAW">
    <property type="taxonomic scope" value="Eukaryota"/>
</dbReference>
<dbReference type="OMA" id="QPAWREM"/>
<name>K0RA15_THAOC</name>
<feature type="region of interest" description="Disordered" evidence="1">
    <location>
        <begin position="129"/>
        <end position="178"/>
    </location>
</feature>
<accession>K0RA15</accession>
<dbReference type="EMBL" id="AGNL01048235">
    <property type="protein sequence ID" value="EJK45801.1"/>
    <property type="molecule type" value="Genomic_DNA"/>
</dbReference>
<gene>
    <name evidence="2" type="ORF">THAOC_35565</name>
</gene>
<reference evidence="2 3" key="1">
    <citation type="journal article" date="2012" name="Genome Biol.">
        <title>Genome and low-iron response of an oceanic diatom adapted to chronic iron limitation.</title>
        <authorList>
            <person name="Lommer M."/>
            <person name="Specht M."/>
            <person name="Roy A.S."/>
            <person name="Kraemer L."/>
            <person name="Andreson R."/>
            <person name="Gutowska M.A."/>
            <person name="Wolf J."/>
            <person name="Bergner S.V."/>
            <person name="Schilhabel M.B."/>
            <person name="Klostermeier U.C."/>
            <person name="Beiko R.G."/>
            <person name="Rosenstiel P."/>
            <person name="Hippler M."/>
            <person name="Laroche J."/>
        </authorList>
    </citation>
    <scope>NUCLEOTIDE SEQUENCE [LARGE SCALE GENOMIC DNA]</scope>
    <source>
        <strain evidence="2 3">CCMP1005</strain>
    </source>
</reference>
<keyword evidence="3" id="KW-1185">Reference proteome</keyword>
<feature type="non-terminal residue" evidence="2">
    <location>
        <position position="1"/>
    </location>
</feature>
<evidence type="ECO:0000313" key="3">
    <source>
        <dbReference type="Proteomes" id="UP000266841"/>
    </source>
</evidence>